<dbReference type="AlphaFoldDB" id="A0A9Q8Z768"/>
<evidence type="ECO:0000313" key="3">
    <source>
        <dbReference type="Proteomes" id="UP001056012"/>
    </source>
</evidence>
<name>A0A9Q8Z768_CURCL</name>
<dbReference type="EMBL" id="CP089275">
    <property type="protein sequence ID" value="USP75553.1"/>
    <property type="molecule type" value="Genomic_DNA"/>
</dbReference>
<dbReference type="OrthoDB" id="190265at2759"/>
<evidence type="ECO:0000259" key="1">
    <source>
        <dbReference type="PROSITE" id="PS50181"/>
    </source>
</evidence>
<dbReference type="InterPro" id="IPR036047">
    <property type="entry name" value="F-box-like_dom_sf"/>
</dbReference>
<dbReference type="VEuPathDB" id="FungiDB:yc1106_02827"/>
<gene>
    <name evidence="2" type="ORF">yc1106_02827</name>
</gene>
<accession>A0A9Q8Z768</accession>
<organism evidence="2 3">
    <name type="scientific">Curvularia clavata</name>
    <dbReference type="NCBI Taxonomy" id="95742"/>
    <lineage>
        <taxon>Eukaryota</taxon>
        <taxon>Fungi</taxon>
        <taxon>Dikarya</taxon>
        <taxon>Ascomycota</taxon>
        <taxon>Pezizomycotina</taxon>
        <taxon>Dothideomycetes</taxon>
        <taxon>Pleosporomycetidae</taxon>
        <taxon>Pleosporales</taxon>
        <taxon>Pleosporineae</taxon>
        <taxon>Pleosporaceae</taxon>
        <taxon>Curvularia</taxon>
    </lineage>
</organism>
<dbReference type="SMART" id="SM00256">
    <property type="entry name" value="FBOX"/>
    <property type="match status" value="1"/>
</dbReference>
<sequence>MAPNRVADKSGVAKKLEFLKIFTQLRAIIKRDHSNDAVEGSSGDVAVAKSASDDADSATTTKVSPTSTKVSVTDTKVALINDEVSVTSTKVSVTKAKMPVSAHAKIMPKLPVEIIAEIGSYLDMRDIKKMRLVCKQFRYATNIIFGKALVTNRTLYPTYASVSHFLNMLLSDRDWAPLVQTITLVSDAPRVNEHGASWAWDVMEGQHAFNPNTKDRAVKHFLNAEHKMFCRDNDFFITTGGYRTLLTMIFSHLTNLHTVKVRRIRKAEHIPEFKATVALKDLSYYREDMDTRLVFYGDWQYDTLHRRVTTWVDEYGEQIIPDESGPQVGFSQDIAAALGYTCREVIVEIVA</sequence>
<dbReference type="Pfam" id="PF12937">
    <property type="entry name" value="F-box-like"/>
    <property type="match status" value="1"/>
</dbReference>
<proteinExistence type="predicted"/>
<protein>
    <recommendedName>
        <fullName evidence="1">F-box domain-containing protein</fullName>
    </recommendedName>
</protein>
<dbReference type="InterPro" id="IPR001810">
    <property type="entry name" value="F-box_dom"/>
</dbReference>
<dbReference type="Gene3D" id="1.20.1280.50">
    <property type="match status" value="1"/>
</dbReference>
<dbReference type="PROSITE" id="PS50181">
    <property type="entry name" value="FBOX"/>
    <property type="match status" value="1"/>
</dbReference>
<evidence type="ECO:0000313" key="2">
    <source>
        <dbReference type="EMBL" id="USP75553.1"/>
    </source>
</evidence>
<dbReference type="SUPFAM" id="SSF81383">
    <property type="entry name" value="F-box domain"/>
    <property type="match status" value="1"/>
</dbReference>
<dbReference type="Proteomes" id="UP001056012">
    <property type="component" value="Chromosome 2"/>
</dbReference>
<reference evidence="2" key="1">
    <citation type="submission" date="2021-12" db="EMBL/GenBank/DDBJ databases">
        <title>Curvularia clavata genome.</title>
        <authorList>
            <person name="Cao Y."/>
        </authorList>
    </citation>
    <scope>NUCLEOTIDE SEQUENCE</scope>
    <source>
        <strain evidence="2">Yc1106</strain>
    </source>
</reference>
<feature type="domain" description="F-box" evidence="1">
    <location>
        <begin position="104"/>
        <end position="159"/>
    </location>
</feature>
<keyword evidence="3" id="KW-1185">Reference proteome</keyword>
<dbReference type="CDD" id="cd09917">
    <property type="entry name" value="F-box_SF"/>
    <property type="match status" value="1"/>
</dbReference>